<dbReference type="Proteomes" id="UP001609176">
    <property type="component" value="Unassembled WGS sequence"/>
</dbReference>
<evidence type="ECO:0000256" key="5">
    <source>
        <dbReference type="SAM" id="Phobius"/>
    </source>
</evidence>
<evidence type="ECO:0000256" key="1">
    <source>
        <dbReference type="ARBA" id="ARBA00004651"/>
    </source>
</evidence>
<proteinExistence type="predicted"/>
<dbReference type="PROSITE" id="PS50850">
    <property type="entry name" value="MFS"/>
    <property type="match status" value="1"/>
</dbReference>
<reference evidence="9 10" key="1">
    <citation type="submission" date="2024-10" db="EMBL/GenBank/DDBJ databases">
        <authorList>
            <person name="Riesco R."/>
        </authorList>
    </citation>
    <scope>NUCLEOTIDE SEQUENCE [LARGE SCALE GENOMIC DNA]</scope>
    <source>
        <strain evidence="8 9">NCIMB 15448</strain>
        <strain evidence="7 10">NCIMB 15450</strain>
    </source>
</reference>
<sequence length="89" mass="9320">MLTLGFGITILNVALPTIAADLGATTADLQWMVNAYVLVFAGLMLSCGALGDRYGHRRSDAGRPGPVAAGSLLPGHFAAPNWSGYRSWT</sequence>
<feature type="transmembrane region" description="Helical" evidence="5">
    <location>
        <begin position="29"/>
        <end position="50"/>
    </location>
</feature>
<evidence type="ECO:0000313" key="7">
    <source>
        <dbReference type="EMBL" id="MFH5228202.1"/>
    </source>
</evidence>
<dbReference type="RefSeq" id="WP_395126673.1">
    <property type="nucleotide sequence ID" value="NZ_JBIMSN010000025.1"/>
</dbReference>
<keyword evidence="4 5" id="KW-0472">Membrane</keyword>
<accession>A0ABW7KUZ0</accession>
<dbReference type="Gene3D" id="1.20.1720.10">
    <property type="entry name" value="Multidrug resistance protein D"/>
    <property type="match status" value="1"/>
</dbReference>
<feature type="domain" description="Major facilitator superfamily (MFS) profile" evidence="6">
    <location>
        <begin position="1"/>
        <end position="89"/>
    </location>
</feature>
<dbReference type="EMBL" id="JBIMSN010000025">
    <property type="protein sequence ID" value="MFH5228202.1"/>
    <property type="molecule type" value="Genomic_DNA"/>
</dbReference>
<evidence type="ECO:0000259" key="6">
    <source>
        <dbReference type="PROSITE" id="PS50850"/>
    </source>
</evidence>
<dbReference type="PANTHER" id="PTHR42718:SF42">
    <property type="entry name" value="EXPORT PROTEIN"/>
    <property type="match status" value="1"/>
</dbReference>
<protein>
    <submittedName>
        <fullName evidence="8">MFS transporter</fullName>
    </submittedName>
</protein>
<dbReference type="InterPro" id="IPR011701">
    <property type="entry name" value="MFS"/>
</dbReference>
<gene>
    <name evidence="8" type="ORF">ACHIPV_29720</name>
    <name evidence="7" type="ORF">ACHIRB_06365</name>
</gene>
<comment type="subcellular location">
    <subcellularLocation>
        <location evidence="1">Cell membrane</location>
        <topology evidence="1">Multi-pass membrane protein</topology>
    </subcellularLocation>
</comment>
<keyword evidence="2 5" id="KW-0812">Transmembrane</keyword>
<keyword evidence="10" id="KW-1185">Reference proteome</keyword>
<dbReference type="InterPro" id="IPR020846">
    <property type="entry name" value="MFS_dom"/>
</dbReference>
<organism evidence="8 9">
    <name type="scientific">Antrihabitans spumae</name>
    <dbReference type="NCBI Taxonomy" id="3373370"/>
    <lineage>
        <taxon>Bacteria</taxon>
        <taxon>Bacillati</taxon>
        <taxon>Actinomycetota</taxon>
        <taxon>Actinomycetes</taxon>
        <taxon>Mycobacteriales</taxon>
        <taxon>Nocardiaceae</taxon>
        <taxon>Antrihabitans</taxon>
    </lineage>
</organism>
<dbReference type="PANTHER" id="PTHR42718">
    <property type="entry name" value="MAJOR FACILITATOR SUPERFAMILY MULTIDRUG TRANSPORTER MFSC"/>
    <property type="match status" value="1"/>
</dbReference>
<name>A0ABW7KUZ0_9NOCA</name>
<dbReference type="Pfam" id="PF07690">
    <property type="entry name" value="MFS_1"/>
    <property type="match status" value="1"/>
</dbReference>
<dbReference type="InterPro" id="IPR036259">
    <property type="entry name" value="MFS_trans_sf"/>
</dbReference>
<keyword evidence="3 5" id="KW-1133">Transmembrane helix</keyword>
<evidence type="ECO:0000313" key="10">
    <source>
        <dbReference type="Proteomes" id="UP001609219"/>
    </source>
</evidence>
<evidence type="ECO:0000313" key="8">
    <source>
        <dbReference type="EMBL" id="MFH5246009.1"/>
    </source>
</evidence>
<dbReference type="Proteomes" id="UP001609219">
    <property type="component" value="Unassembled WGS sequence"/>
</dbReference>
<evidence type="ECO:0000256" key="2">
    <source>
        <dbReference type="ARBA" id="ARBA00022692"/>
    </source>
</evidence>
<evidence type="ECO:0000256" key="3">
    <source>
        <dbReference type="ARBA" id="ARBA00022989"/>
    </source>
</evidence>
<dbReference type="EMBL" id="JBIMSP010000123">
    <property type="protein sequence ID" value="MFH5246009.1"/>
    <property type="molecule type" value="Genomic_DNA"/>
</dbReference>
<evidence type="ECO:0000313" key="9">
    <source>
        <dbReference type="Proteomes" id="UP001609176"/>
    </source>
</evidence>
<comment type="caution">
    <text evidence="8">The sequence shown here is derived from an EMBL/GenBank/DDBJ whole genome shotgun (WGS) entry which is preliminary data.</text>
</comment>
<dbReference type="SUPFAM" id="SSF103473">
    <property type="entry name" value="MFS general substrate transporter"/>
    <property type="match status" value="1"/>
</dbReference>
<evidence type="ECO:0000256" key="4">
    <source>
        <dbReference type="ARBA" id="ARBA00023136"/>
    </source>
</evidence>